<dbReference type="Gene3D" id="4.10.240.10">
    <property type="entry name" value="Zn(2)-C6 fungal-type DNA-binding domain"/>
    <property type="match status" value="1"/>
</dbReference>
<dbReference type="SUPFAM" id="SSF57701">
    <property type="entry name" value="Zn2/Cys6 DNA-binding domain"/>
    <property type="match status" value="1"/>
</dbReference>
<protein>
    <recommendedName>
        <fullName evidence="6">Zn(2)-C6 fungal-type domain-containing protein</fullName>
    </recommendedName>
</protein>
<dbReference type="GO" id="GO:0000978">
    <property type="term" value="F:RNA polymerase II cis-regulatory region sequence-specific DNA binding"/>
    <property type="evidence" value="ECO:0007669"/>
    <property type="project" value="TreeGrafter"/>
</dbReference>
<dbReference type="PANTHER" id="PTHR31069">
    <property type="entry name" value="OLEATE-ACTIVATED TRANSCRIPTION FACTOR 1-RELATED"/>
    <property type="match status" value="1"/>
</dbReference>
<dbReference type="PROSITE" id="PS50048">
    <property type="entry name" value="ZN2_CY6_FUNGAL_2"/>
    <property type="match status" value="1"/>
</dbReference>
<name>A0A6A4HWT6_9AGAR</name>
<evidence type="ECO:0000259" key="6">
    <source>
        <dbReference type="PROSITE" id="PS50048"/>
    </source>
</evidence>
<dbReference type="SMART" id="SM00066">
    <property type="entry name" value="GAL4"/>
    <property type="match status" value="1"/>
</dbReference>
<evidence type="ECO:0000256" key="3">
    <source>
        <dbReference type="ARBA" id="ARBA00023163"/>
    </source>
</evidence>
<evidence type="ECO:0000256" key="2">
    <source>
        <dbReference type="ARBA" id="ARBA00023125"/>
    </source>
</evidence>
<evidence type="ECO:0000313" key="7">
    <source>
        <dbReference type="EMBL" id="KAE9402959.1"/>
    </source>
</evidence>
<feature type="region of interest" description="Disordered" evidence="5">
    <location>
        <begin position="271"/>
        <end position="294"/>
    </location>
</feature>
<dbReference type="GO" id="GO:0045944">
    <property type="term" value="P:positive regulation of transcription by RNA polymerase II"/>
    <property type="evidence" value="ECO:0007669"/>
    <property type="project" value="TreeGrafter"/>
</dbReference>
<dbReference type="InterPro" id="IPR036864">
    <property type="entry name" value="Zn2-C6_fun-type_DNA-bd_sf"/>
</dbReference>
<dbReference type="InterPro" id="IPR050675">
    <property type="entry name" value="OAF3"/>
</dbReference>
<evidence type="ECO:0000256" key="1">
    <source>
        <dbReference type="ARBA" id="ARBA00023015"/>
    </source>
</evidence>
<organism evidence="7 8">
    <name type="scientific">Gymnopus androsaceus JB14</name>
    <dbReference type="NCBI Taxonomy" id="1447944"/>
    <lineage>
        <taxon>Eukaryota</taxon>
        <taxon>Fungi</taxon>
        <taxon>Dikarya</taxon>
        <taxon>Basidiomycota</taxon>
        <taxon>Agaricomycotina</taxon>
        <taxon>Agaricomycetes</taxon>
        <taxon>Agaricomycetidae</taxon>
        <taxon>Agaricales</taxon>
        <taxon>Marasmiineae</taxon>
        <taxon>Omphalotaceae</taxon>
        <taxon>Gymnopus</taxon>
    </lineage>
</organism>
<gene>
    <name evidence="7" type="ORF">BT96DRAFT_990788</name>
</gene>
<keyword evidence="4" id="KW-0539">Nucleus</keyword>
<keyword evidence="8" id="KW-1185">Reference proteome</keyword>
<evidence type="ECO:0000256" key="4">
    <source>
        <dbReference type="ARBA" id="ARBA00023242"/>
    </source>
</evidence>
<dbReference type="InterPro" id="IPR001138">
    <property type="entry name" value="Zn2Cys6_DnaBD"/>
</dbReference>
<dbReference type="OrthoDB" id="2269373at2759"/>
<dbReference type="EMBL" id="ML769430">
    <property type="protein sequence ID" value="KAE9402959.1"/>
    <property type="molecule type" value="Genomic_DNA"/>
</dbReference>
<feature type="domain" description="Zn(2)-C6 fungal-type" evidence="6">
    <location>
        <begin position="41"/>
        <end position="73"/>
    </location>
</feature>
<dbReference type="GO" id="GO:0005634">
    <property type="term" value="C:nucleus"/>
    <property type="evidence" value="ECO:0007669"/>
    <property type="project" value="TreeGrafter"/>
</dbReference>
<accession>A0A6A4HWT6</accession>
<dbReference type="CDD" id="cd00067">
    <property type="entry name" value="GAL4"/>
    <property type="match status" value="1"/>
</dbReference>
<dbReference type="PROSITE" id="PS00463">
    <property type="entry name" value="ZN2_CY6_FUNGAL_1"/>
    <property type="match status" value="1"/>
</dbReference>
<feature type="compositionally biased region" description="Low complexity" evidence="5">
    <location>
        <begin position="282"/>
        <end position="294"/>
    </location>
</feature>
<keyword evidence="2" id="KW-0238">DNA-binding</keyword>
<dbReference type="Pfam" id="PF00172">
    <property type="entry name" value="Zn_clus"/>
    <property type="match status" value="1"/>
</dbReference>
<feature type="region of interest" description="Disordered" evidence="5">
    <location>
        <begin position="1"/>
        <end position="39"/>
    </location>
</feature>
<sequence>MSTEVTTSTNRKKSSSEKSRSQLSAAKVDHRKRRRNRTTQSCLNCHTSKRMCDRKRPACARCTQLGLTGLCVYEVDDPNQQPDSQDESSRLLKRVAELEGVIRELKNKPHPRWMSESSGYGQHGDDAGTSHLIFVKLSLDAFFTGLVSVFSDELAFSHSHASHIFSQSPQFSGYEDNAEMDQHLGSVSATFSPYSCNHDTLQPCSCIMDASNYQTMLELSLRLRKATRTLGQYPRHQAGGYCVLNQNLMELDALTANILFSVDSPHHTLPSYNQAPAPLPSSLPTTHHSFTHSTSRLDPWLSSTATDVNNAGSDSLMSWRPK</sequence>
<dbReference type="AlphaFoldDB" id="A0A6A4HWT6"/>
<dbReference type="Proteomes" id="UP000799118">
    <property type="component" value="Unassembled WGS sequence"/>
</dbReference>
<keyword evidence="3" id="KW-0804">Transcription</keyword>
<reference evidence="7" key="1">
    <citation type="journal article" date="2019" name="Environ. Microbiol.">
        <title>Fungal ecological strategies reflected in gene transcription - a case study of two litter decomposers.</title>
        <authorList>
            <person name="Barbi F."/>
            <person name="Kohler A."/>
            <person name="Barry K."/>
            <person name="Baskaran P."/>
            <person name="Daum C."/>
            <person name="Fauchery L."/>
            <person name="Ihrmark K."/>
            <person name="Kuo A."/>
            <person name="LaButti K."/>
            <person name="Lipzen A."/>
            <person name="Morin E."/>
            <person name="Grigoriev I.V."/>
            <person name="Henrissat B."/>
            <person name="Lindahl B."/>
            <person name="Martin F."/>
        </authorList>
    </citation>
    <scope>NUCLEOTIDE SEQUENCE</scope>
    <source>
        <strain evidence="7">JB14</strain>
    </source>
</reference>
<proteinExistence type="predicted"/>
<evidence type="ECO:0000256" key="5">
    <source>
        <dbReference type="SAM" id="MobiDB-lite"/>
    </source>
</evidence>
<dbReference type="PANTHER" id="PTHR31069:SF12">
    <property type="entry name" value="TRANSCRIPTION FACTOR DOMAIN-CONTAINING PROTEIN"/>
    <property type="match status" value="1"/>
</dbReference>
<keyword evidence="1" id="KW-0805">Transcription regulation</keyword>
<dbReference type="GO" id="GO:0000981">
    <property type="term" value="F:DNA-binding transcription factor activity, RNA polymerase II-specific"/>
    <property type="evidence" value="ECO:0007669"/>
    <property type="project" value="InterPro"/>
</dbReference>
<dbReference type="GO" id="GO:0008270">
    <property type="term" value="F:zinc ion binding"/>
    <property type="evidence" value="ECO:0007669"/>
    <property type="project" value="InterPro"/>
</dbReference>
<evidence type="ECO:0000313" key="8">
    <source>
        <dbReference type="Proteomes" id="UP000799118"/>
    </source>
</evidence>